<proteinExistence type="predicted"/>
<evidence type="ECO:0000256" key="1">
    <source>
        <dbReference type="SAM" id="MobiDB-lite"/>
    </source>
</evidence>
<feature type="compositionally biased region" description="Basic and acidic residues" evidence="1">
    <location>
        <begin position="20"/>
        <end position="32"/>
    </location>
</feature>
<feature type="transmembrane region" description="Helical" evidence="2">
    <location>
        <begin position="62"/>
        <end position="82"/>
    </location>
</feature>
<feature type="region of interest" description="Disordered" evidence="1">
    <location>
        <begin position="307"/>
        <end position="327"/>
    </location>
</feature>
<feature type="region of interest" description="Disordered" evidence="1">
    <location>
        <begin position="12"/>
        <end position="44"/>
    </location>
</feature>
<evidence type="ECO:0000256" key="2">
    <source>
        <dbReference type="SAM" id="Phobius"/>
    </source>
</evidence>
<keyword evidence="4" id="KW-1185">Reference proteome</keyword>
<feature type="transmembrane region" description="Helical" evidence="2">
    <location>
        <begin position="94"/>
        <end position="119"/>
    </location>
</feature>
<keyword evidence="2" id="KW-0812">Transmembrane</keyword>
<dbReference type="EMBL" id="AXCW01000050">
    <property type="protein sequence ID" value="EYR64082.1"/>
    <property type="molecule type" value="Genomic_DNA"/>
</dbReference>
<accession>A0A021VYD9</accession>
<dbReference type="AlphaFoldDB" id="A0A021VYD9"/>
<keyword evidence="2" id="KW-1133">Transmembrane helix</keyword>
<name>A0A021VYD9_9CELL</name>
<dbReference type="Proteomes" id="UP000019753">
    <property type="component" value="Unassembled WGS sequence"/>
</dbReference>
<protein>
    <submittedName>
        <fullName evidence="3">Uncharacterized protein</fullName>
    </submittedName>
</protein>
<gene>
    <name evidence="3" type="ORF">N866_15895</name>
</gene>
<evidence type="ECO:0000313" key="3">
    <source>
        <dbReference type="EMBL" id="EYR64082.1"/>
    </source>
</evidence>
<dbReference type="RefSeq" id="WP_034224409.1">
    <property type="nucleotide sequence ID" value="NZ_AXCW01000050.1"/>
</dbReference>
<feature type="transmembrane region" description="Helical" evidence="2">
    <location>
        <begin position="250"/>
        <end position="269"/>
    </location>
</feature>
<reference evidence="3 4" key="1">
    <citation type="submission" date="2014-01" db="EMBL/GenBank/DDBJ databases">
        <title>Actinotalea ferrariae CF5-4.</title>
        <authorList>
            <person name="Chen F."/>
            <person name="Li Y."/>
            <person name="Wang G."/>
        </authorList>
    </citation>
    <scope>NUCLEOTIDE SEQUENCE [LARGE SCALE GENOMIC DNA]</scope>
    <source>
        <strain evidence="3 4">CF5-4</strain>
    </source>
</reference>
<organism evidence="3 4">
    <name type="scientific">Actinotalea ferrariae CF5-4</name>
    <dbReference type="NCBI Taxonomy" id="948458"/>
    <lineage>
        <taxon>Bacteria</taxon>
        <taxon>Bacillati</taxon>
        <taxon>Actinomycetota</taxon>
        <taxon>Actinomycetes</taxon>
        <taxon>Micrococcales</taxon>
        <taxon>Cellulomonadaceae</taxon>
        <taxon>Actinotalea</taxon>
    </lineage>
</organism>
<keyword evidence="2" id="KW-0472">Membrane</keyword>
<comment type="caution">
    <text evidence="3">The sequence shown here is derived from an EMBL/GenBank/DDBJ whole genome shotgun (WGS) entry which is preliminary data.</text>
</comment>
<sequence>MNIGTRLRGLMDRLLGTPATEKEAGKEAEKPAADPPATSPQEAGIAHQRAQIEKMREHLTKYGSAVAALATAVLTGVGWATLKDIAPVPEGREVLIAVAGASALVALGGSVLLVGLFFAAQRRIVVDTDTIPQVQAPWSAEDKAAGKRNDLTRREARAARGPLDDLADEELAADVAAVERRQCRLARSARRYAALAATLEAGSERDDATRRAERLQAEADRLAAAHRAAGVTAAVRVLETRQRRVFHGPWSRGLSIVVAVGIVGLFVVADYSRGARALDAAQLACADKLVALAGAELAGYSCDERGRLVTKDGTPPGGEPPTQTEEPEADVALLDRLAACEESVGRPGPTADRVEGWEDRAAVAIALCAGLPVATASDGAAAEAAETAEE</sequence>
<evidence type="ECO:0000313" key="4">
    <source>
        <dbReference type="Proteomes" id="UP000019753"/>
    </source>
</evidence>